<dbReference type="InterPro" id="IPR050307">
    <property type="entry name" value="Sterol_Desaturase_Related"/>
</dbReference>
<dbReference type="GO" id="GO:0071771">
    <property type="term" value="F:aldehyde oxygenase (deformylating) activity"/>
    <property type="evidence" value="ECO:0007669"/>
    <property type="project" value="UniProtKB-EC"/>
</dbReference>
<comment type="similarity">
    <text evidence="2">Belongs to the sterol desaturase family.</text>
</comment>
<comment type="subcellular location">
    <subcellularLocation>
        <location evidence="1">Endoplasmic reticulum membrane</location>
        <topology evidence="1">Multi-pass membrane protein</topology>
    </subcellularLocation>
</comment>
<evidence type="ECO:0000256" key="2">
    <source>
        <dbReference type="ARBA" id="ARBA00009324"/>
    </source>
</evidence>
<name>A0AAV9EN77_ACOCL</name>
<keyword evidence="5" id="KW-0256">Endoplasmic reticulum</keyword>
<comment type="catalytic activity">
    <reaction evidence="9">
        <text>a long-chain fatty aldehyde + 2 NADPH + O2 + H(+) = a long-chain alkane + formate + 2 NADP(+) + H2O</text>
        <dbReference type="Rhea" id="RHEA:21440"/>
        <dbReference type="ChEBI" id="CHEBI:15377"/>
        <dbReference type="ChEBI" id="CHEBI:15378"/>
        <dbReference type="ChEBI" id="CHEBI:15379"/>
        <dbReference type="ChEBI" id="CHEBI:15740"/>
        <dbReference type="ChEBI" id="CHEBI:17176"/>
        <dbReference type="ChEBI" id="CHEBI:57783"/>
        <dbReference type="ChEBI" id="CHEBI:58349"/>
        <dbReference type="ChEBI" id="CHEBI:83563"/>
        <dbReference type="EC" id="4.1.99.5"/>
    </reaction>
</comment>
<evidence type="ECO:0000256" key="5">
    <source>
        <dbReference type="ARBA" id="ARBA00022824"/>
    </source>
</evidence>
<keyword evidence="7" id="KW-0472">Membrane</keyword>
<gene>
    <name evidence="11" type="primary">SBH2</name>
    <name evidence="11" type="ORF">QJS10_CPA06g01051</name>
</gene>
<evidence type="ECO:0000256" key="1">
    <source>
        <dbReference type="ARBA" id="ARBA00004477"/>
    </source>
</evidence>
<evidence type="ECO:0000256" key="7">
    <source>
        <dbReference type="ARBA" id="ARBA00023136"/>
    </source>
</evidence>
<dbReference type="Pfam" id="PF04116">
    <property type="entry name" value="FA_hydroxylase"/>
    <property type="match status" value="1"/>
</dbReference>
<dbReference type="PANTHER" id="PTHR11863">
    <property type="entry name" value="STEROL DESATURASE"/>
    <property type="match status" value="1"/>
</dbReference>
<keyword evidence="8" id="KW-0456">Lyase</keyword>
<evidence type="ECO:0000256" key="8">
    <source>
        <dbReference type="ARBA" id="ARBA00023239"/>
    </source>
</evidence>
<keyword evidence="4" id="KW-0812">Transmembrane</keyword>
<evidence type="ECO:0000256" key="6">
    <source>
        <dbReference type="ARBA" id="ARBA00022989"/>
    </source>
</evidence>
<dbReference type="Proteomes" id="UP001180020">
    <property type="component" value="Unassembled WGS sequence"/>
</dbReference>
<reference evidence="11" key="1">
    <citation type="journal article" date="2023" name="Nat. Commun.">
        <title>Diploid and tetraploid genomes of Acorus and the evolution of monocots.</title>
        <authorList>
            <person name="Ma L."/>
            <person name="Liu K.W."/>
            <person name="Li Z."/>
            <person name="Hsiao Y.Y."/>
            <person name="Qi Y."/>
            <person name="Fu T."/>
            <person name="Tang G.D."/>
            <person name="Zhang D."/>
            <person name="Sun W.H."/>
            <person name="Liu D.K."/>
            <person name="Li Y."/>
            <person name="Chen G.Z."/>
            <person name="Liu X.D."/>
            <person name="Liao X.Y."/>
            <person name="Jiang Y.T."/>
            <person name="Yu X."/>
            <person name="Hao Y."/>
            <person name="Huang J."/>
            <person name="Zhao X.W."/>
            <person name="Ke S."/>
            <person name="Chen Y.Y."/>
            <person name="Wu W.L."/>
            <person name="Hsu J.L."/>
            <person name="Lin Y.F."/>
            <person name="Huang M.D."/>
            <person name="Li C.Y."/>
            <person name="Huang L."/>
            <person name="Wang Z.W."/>
            <person name="Zhao X."/>
            <person name="Zhong W.Y."/>
            <person name="Peng D.H."/>
            <person name="Ahmad S."/>
            <person name="Lan S."/>
            <person name="Zhang J.S."/>
            <person name="Tsai W.C."/>
            <person name="Van de Peer Y."/>
            <person name="Liu Z.J."/>
        </authorList>
    </citation>
    <scope>NUCLEOTIDE SEQUENCE</scope>
    <source>
        <strain evidence="11">CP</strain>
    </source>
</reference>
<dbReference type="InterPro" id="IPR006694">
    <property type="entry name" value="Fatty_acid_hydroxylase"/>
</dbReference>
<dbReference type="EMBL" id="JAUJYO010000006">
    <property type="protein sequence ID" value="KAK1314295.1"/>
    <property type="molecule type" value="Genomic_DNA"/>
</dbReference>
<sequence length="140" mass="16813">MFMFDTWQYFLHRYMHLNKFLYKHLISWHHPVEWLLMDTIGGALAFLKSGMSPRASIVFFSFAVVKGIDDHCRLWLPWNPFQAFFAVNSAYHDIHQQLYGNKHNFSQPFFVVWDRIMGTHLPYLLEKRIEVSFMARPVKD</sequence>
<feature type="domain" description="Fatty acid hydroxylase" evidence="10">
    <location>
        <begin position="2"/>
        <end position="119"/>
    </location>
</feature>
<dbReference type="GO" id="GO:0005789">
    <property type="term" value="C:endoplasmic reticulum membrane"/>
    <property type="evidence" value="ECO:0007669"/>
    <property type="project" value="UniProtKB-SubCell"/>
</dbReference>
<evidence type="ECO:0000313" key="12">
    <source>
        <dbReference type="Proteomes" id="UP001180020"/>
    </source>
</evidence>
<proteinExistence type="inferred from homology"/>
<evidence type="ECO:0000256" key="9">
    <source>
        <dbReference type="ARBA" id="ARBA00047909"/>
    </source>
</evidence>
<reference evidence="11" key="2">
    <citation type="submission" date="2023-06" db="EMBL/GenBank/DDBJ databases">
        <authorList>
            <person name="Ma L."/>
            <person name="Liu K.-W."/>
            <person name="Li Z."/>
            <person name="Hsiao Y.-Y."/>
            <person name="Qi Y."/>
            <person name="Fu T."/>
            <person name="Tang G."/>
            <person name="Zhang D."/>
            <person name="Sun W.-H."/>
            <person name="Liu D.-K."/>
            <person name="Li Y."/>
            <person name="Chen G.-Z."/>
            <person name="Liu X.-D."/>
            <person name="Liao X.-Y."/>
            <person name="Jiang Y.-T."/>
            <person name="Yu X."/>
            <person name="Hao Y."/>
            <person name="Huang J."/>
            <person name="Zhao X.-W."/>
            <person name="Ke S."/>
            <person name="Chen Y.-Y."/>
            <person name="Wu W.-L."/>
            <person name="Hsu J.-L."/>
            <person name="Lin Y.-F."/>
            <person name="Huang M.-D."/>
            <person name="Li C.-Y."/>
            <person name="Huang L."/>
            <person name="Wang Z.-W."/>
            <person name="Zhao X."/>
            <person name="Zhong W.-Y."/>
            <person name="Peng D.-H."/>
            <person name="Ahmad S."/>
            <person name="Lan S."/>
            <person name="Zhang J.-S."/>
            <person name="Tsai W.-C."/>
            <person name="Van De Peer Y."/>
            <person name="Liu Z.-J."/>
        </authorList>
    </citation>
    <scope>NUCLEOTIDE SEQUENCE</scope>
    <source>
        <strain evidence="11">CP</strain>
        <tissue evidence="11">Leaves</tissue>
    </source>
</reference>
<organism evidence="11 12">
    <name type="scientific">Acorus calamus</name>
    <name type="common">Sweet flag</name>
    <dbReference type="NCBI Taxonomy" id="4465"/>
    <lineage>
        <taxon>Eukaryota</taxon>
        <taxon>Viridiplantae</taxon>
        <taxon>Streptophyta</taxon>
        <taxon>Embryophyta</taxon>
        <taxon>Tracheophyta</taxon>
        <taxon>Spermatophyta</taxon>
        <taxon>Magnoliopsida</taxon>
        <taxon>Liliopsida</taxon>
        <taxon>Acoraceae</taxon>
        <taxon>Acorus</taxon>
    </lineage>
</organism>
<dbReference type="AlphaFoldDB" id="A0AAV9EN77"/>
<dbReference type="GO" id="GO:0008610">
    <property type="term" value="P:lipid biosynthetic process"/>
    <property type="evidence" value="ECO:0007669"/>
    <property type="project" value="InterPro"/>
</dbReference>
<dbReference type="EC" id="4.1.99.5" evidence="3"/>
<keyword evidence="12" id="KW-1185">Reference proteome</keyword>
<dbReference type="GO" id="GO:0005506">
    <property type="term" value="F:iron ion binding"/>
    <property type="evidence" value="ECO:0007669"/>
    <property type="project" value="InterPro"/>
</dbReference>
<dbReference type="GO" id="GO:0016491">
    <property type="term" value="F:oxidoreductase activity"/>
    <property type="evidence" value="ECO:0007669"/>
    <property type="project" value="InterPro"/>
</dbReference>
<evidence type="ECO:0000313" key="11">
    <source>
        <dbReference type="EMBL" id="KAK1314295.1"/>
    </source>
</evidence>
<evidence type="ECO:0000259" key="10">
    <source>
        <dbReference type="Pfam" id="PF04116"/>
    </source>
</evidence>
<accession>A0AAV9EN77</accession>
<protein>
    <recommendedName>
        <fullName evidence="3">aldehyde oxygenase (deformylating)</fullName>
        <ecNumber evidence="3">4.1.99.5</ecNumber>
    </recommendedName>
</protein>
<evidence type="ECO:0000256" key="3">
    <source>
        <dbReference type="ARBA" id="ARBA00013146"/>
    </source>
</evidence>
<evidence type="ECO:0000256" key="4">
    <source>
        <dbReference type="ARBA" id="ARBA00022692"/>
    </source>
</evidence>
<keyword evidence="6" id="KW-1133">Transmembrane helix</keyword>
<comment type="caution">
    <text evidence="11">The sequence shown here is derived from an EMBL/GenBank/DDBJ whole genome shotgun (WGS) entry which is preliminary data.</text>
</comment>